<proteinExistence type="predicted"/>
<evidence type="ECO:0000313" key="2">
    <source>
        <dbReference type="Proteomes" id="UP000281028"/>
    </source>
</evidence>
<accession>A0A433WNU1</accession>
<dbReference type="EMBL" id="RIAR02000001">
    <property type="protein sequence ID" value="NSL85357.1"/>
    <property type="molecule type" value="Genomic_DNA"/>
</dbReference>
<sequence length="485" mass="55959">MDLESAYSSFQSANVFVEIFRELMPLVIAITLLYLYYRGRITIIDTLLYAFASEAYTMLAIGPTFTASFFIQMFFLVDQVHRLITGRLFIKKEYLLLLMMPLLSQVAVFLIIQLYKDPFSYPQGKMFTFYTKPLYFYIKTYLPLMALGARIIQDREFISFNGFYATMKRITLIACCIAVLQILVIRIFNSIELGEVFGLQRRYLIEGVSNGILGMRVQALFSEPKTFSAFLSLSIPILIKDREYKSALFAFLIAFSTSSQTFWVNMMIAGLLFVFLKNMPSVRTKILGTLGVVIGVFLIVAASKDFFLKHYMENRNDPLYKTLFERSAYRYDNEIWQKDNIVLGIPLQRDMELPIVDFFRSEPYLLISGYGPGNSVFIPETYFFGQYTSKAWASGIGGHNINMRWFYILAEFGAIALCFFFIIMTKTNQRNTSFNNHYLAYVAICFFFCQIDLFLIIVALLSVYGNNDPEEDDAEEEVAPRLRGL</sequence>
<protein>
    <submittedName>
        <fullName evidence="1">Uncharacterized protein</fullName>
    </submittedName>
</protein>
<evidence type="ECO:0000313" key="1">
    <source>
        <dbReference type="EMBL" id="NSL85357.1"/>
    </source>
</evidence>
<reference evidence="1" key="1">
    <citation type="submission" date="2020-05" db="EMBL/GenBank/DDBJ databases">
        <title>Chitinophaga laudate sp. nov., isolated from a tropical peat swamp.</title>
        <authorList>
            <person name="Goh C.B.S."/>
            <person name="Lee M.S."/>
            <person name="Parimannan S."/>
            <person name="Pasbakhsh P."/>
            <person name="Yule C.M."/>
            <person name="Rajandas H."/>
            <person name="Loke S."/>
            <person name="Croft L."/>
            <person name="Tan J.B.L."/>
        </authorList>
    </citation>
    <scope>NUCLEOTIDE SEQUENCE</scope>
    <source>
        <strain evidence="1">Mgbs1</strain>
    </source>
</reference>
<gene>
    <name evidence="1" type="ORF">ECE50_000840</name>
</gene>
<keyword evidence="2" id="KW-1185">Reference proteome</keyword>
<dbReference type="Proteomes" id="UP000281028">
    <property type="component" value="Unassembled WGS sequence"/>
</dbReference>
<comment type="caution">
    <text evidence="1">The sequence shown here is derived from an EMBL/GenBank/DDBJ whole genome shotgun (WGS) entry which is preliminary data.</text>
</comment>
<dbReference type="AlphaFoldDB" id="A0A433WNU1"/>
<name>A0A433WNU1_9BACT</name>
<organism evidence="1 2">
    <name type="scientific">Chitinophaga solisilvae</name>
    <dbReference type="NCBI Taxonomy" id="1233460"/>
    <lineage>
        <taxon>Bacteria</taxon>
        <taxon>Pseudomonadati</taxon>
        <taxon>Bacteroidota</taxon>
        <taxon>Chitinophagia</taxon>
        <taxon>Chitinophagales</taxon>
        <taxon>Chitinophagaceae</taxon>
        <taxon>Chitinophaga</taxon>
    </lineage>
</organism>
<dbReference type="OrthoDB" id="630610at2"/>